<dbReference type="Proteomes" id="UP000193781">
    <property type="component" value="Unassembled WGS sequence"/>
</dbReference>
<name>A0A1X2A1B8_9MYCO</name>
<dbReference type="AlphaFoldDB" id="A0A1X2A1B8"/>
<feature type="compositionally biased region" description="Basic and acidic residues" evidence="1">
    <location>
        <begin position="53"/>
        <end position="63"/>
    </location>
</feature>
<evidence type="ECO:0000313" key="2">
    <source>
        <dbReference type="EMBL" id="ORW34888.1"/>
    </source>
</evidence>
<accession>A0A1X2A1B8</accession>
<comment type="caution">
    <text evidence="2">The sequence shown here is derived from an EMBL/GenBank/DDBJ whole genome shotgun (WGS) entry which is preliminary data.</text>
</comment>
<organism evidence="2 3">
    <name type="scientific">Mycobacterium nebraskense</name>
    <dbReference type="NCBI Taxonomy" id="244292"/>
    <lineage>
        <taxon>Bacteria</taxon>
        <taxon>Bacillati</taxon>
        <taxon>Actinomycetota</taxon>
        <taxon>Actinomycetes</taxon>
        <taxon>Mycobacteriales</taxon>
        <taxon>Mycobacteriaceae</taxon>
        <taxon>Mycobacterium</taxon>
    </lineage>
</organism>
<keyword evidence="3" id="KW-1185">Reference proteome</keyword>
<reference evidence="2 3" key="1">
    <citation type="submission" date="2016-01" db="EMBL/GenBank/DDBJ databases">
        <title>The new phylogeny of the genus Mycobacterium.</title>
        <authorList>
            <person name="Tarcisio F."/>
            <person name="Conor M."/>
            <person name="Antonella G."/>
            <person name="Elisabetta G."/>
            <person name="Giulia F.S."/>
            <person name="Sara T."/>
            <person name="Anna F."/>
            <person name="Clotilde B."/>
            <person name="Roberto B."/>
            <person name="Veronica D.S."/>
            <person name="Fabio R."/>
            <person name="Monica P."/>
            <person name="Olivier J."/>
            <person name="Enrico T."/>
            <person name="Nicola S."/>
        </authorList>
    </citation>
    <scope>NUCLEOTIDE SEQUENCE [LARGE SCALE GENOMIC DNA]</scope>
    <source>
        <strain evidence="2 3">DSM 44803</strain>
    </source>
</reference>
<sequence length="63" mass="6434">MAAMTPSWTVGNDSGSARRAVRTGGGEAGVGSWHRGRLGDGAGAEQQRSGHRRSTDCAHGRAA</sequence>
<evidence type="ECO:0000256" key="1">
    <source>
        <dbReference type="SAM" id="MobiDB-lite"/>
    </source>
</evidence>
<gene>
    <name evidence="2" type="ORF">AWC17_23280</name>
</gene>
<protein>
    <submittedName>
        <fullName evidence="2">Uncharacterized protein</fullName>
    </submittedName>
</protein>
<proteinExistence type="predicted"/>
<feature type="region of interest" description="Disordered" evidence="1">
    <location>
        <begin position="1"/>
        <end position="63"/>
    </location>
</feature>
<feature type="compositionally biased region" description="Polar residues" evidence="1">
    <location>
        <begin position="1"/>
        <end position="15"/>
    </location>
</feature>
<dbReference type="EMBL" id="LQPH01000015">
    <property type="protein sequence ID" value="ORW34888.1"/>
    <property type="molecule type" value="Genomic_DNA"/>
</dbReference>
<evidence type="ECO:0000313" key="3">
    <source>
        <dbReference type="Proteomes" id="UP000193781"/>
    </source>
</evidence>